<organism evidence="1 2">
    <name type="scientific">Gottfriedia luciferensis</name>
    <dbReference type="NCBI Taxonomy" id="178774"/>
    <lineage>
        <taxon>Bacteria</taxon>
        <taxon>Bacillati</taxon>
        <taxon>Bacillota</taxon>
        <taxon>Bacilli</taxon>
        <taxon>Bacillales</taxon>
        <taxon>Bacillaceae</taxon>
        <taxon>Gottfriedia</taxon>
    </lineage>
</organism>
<evidence type="ECO:0000313" key="2">
    <source>
        <dbReference type="Proteomes" id="UP000094580"/>
    </source>
</evidence>
<gene>
    <name evidence="1" type="ORF">BED47_18700</name>
</gene>
<protein>
    <submittedName>
        <fullName evidence="1">Uncharacterized protein</fullName>
    </submittedName>
</protein>
<evidence type="ECO:0000313" key="1">
    <source>
        <dbReference type="EMBL" id="ODG92707.1"/>
    </source>
</evidence>
<dbReference type="EMBL" id="MDKC01000006">
    <property type="protein sequence ID" value="ODG92707.1"/>
    <property type="molecule type" value="Genomic_DNA"/>
</dbReference>
<accession>A0ABX2ZTI1</accession>
<reference evidence="1 2" key="1">
    <citation type="submission" date="2016-07" db="EMBL/GenBank/DDBJ databases">
        <authorList>
            <person name="Townsley L."/>
            <person name="Shank E.A."/>
        </authorList>
    </citation>
    <scope>NUCLEOTIDE SEQUENCE [LARGE SCALE GENOMIC DNA]</scope>
    <source>
        <strain evidence="1 2">CH01</strain>
    </source>
</reference>
<comment type="caution">
    <text evidence="1">The sequence shown here is derived from an EMBL/GenBank/DDBJ whole genome shotgun (WGS) entry which is preliminary data.</text>
</comment>
<dbReference type="Proteomes" id="UP000094580">
    <property type="component" value="Unassembled WGS sequence"/>
</dbReference>
<sequence>MSKENLLKNLRLATRGNFFIIDIKNSLENDTNIIEKLAKELELDGLIKLKECTQLEDSLFLSGILKYASK</sequence>
<dbReference type="RefSeq" id="WP_025568371.1">
    <property type="nucleotide sequence ID" value="NZ_MDKC01000006.1"/>
</dbReference>
<name>A0ABX2ZTI1_9BACI</name>
<keyword evidence="2" id="KW-1185">Reference proteome</keyword>
<proteinExistence type="predicted"/>